<gene>
    <name evidence="2" type="ORF">AWRI3578_g551</name>
</gene>
<sequence>MNDDLFDEMLLLSPEQVSYNKGYEEGLSISKRRNVQEGREYGVMMGYQSFLIVGQVQSIVEGLLSTESLLNGGMRRSCEEILTLLSQIKPCDNEDEKVQGNMDIMHKVKNKLKLIMIMLTKYEKSSLTYEQIERVYNQVGNGLIPSKMQEEKVSIEAEW</sequence>
<protein>
    <recommendedName>
        <fullName evidence="1">Essential protein Yae1 N-terminal domain-containing protein</fullName>
    </recommendedName>
</protein>
<evidence type="ECO:0000259" key="1">
    <source>
        <dbReference type="Pfam" id="PF09811"/>
    </source>
</evidence>
<reference evidence="3" key="1">
    <citation type="journal article" date="2016" name="Genome Announc.">
        <title>Genome sequences of three species of Hanseniaspora isolated from spontaneous wine fermentations.</title>
        <authorList>
            <person name="Sternes P.R."/>
            <person name="Lee D."/>
            <person name="Kutyna D.R."/>
            <person name="Borneman A.R."/>
        </authorList>
    </citation>
    <scope>NUCLEOTIDE SEQUENCE [LARGE SCALE GENOMIC DNA]</scope>
    <source>
        <strain evidence="3">AWRI3578</strain>
    </source>
</reference>
<dbReference type="Proteomes" id="UP000095605">
    <property type="component" value="Unassembled WGS sequence"/>
</dbReference>
<dbReference type="OrthoDB" id="48036at2759"/>
<proteinExistence type="predicted"/>
<dbReference type="EMBL" id="LPNL01000002">
    <property type="protein sequence ID" value="OEJ91415.1"/>
    <property type="molecule type" value="Genomic_DNA"/>
</dbReference>
<comment type="caution">
    <text evidence="2">The sequence shown here is derived from an EMBL/GenBank/DDBJ whole genome shotgun (WGS) entry which is preliminary data.</text>
</comment>
<organism evidence="2 3">
    <name type="scientific">Hanseniaspora opuntiae</name>
    <dbReference type="NCBI Taxonomy" id="211096"/>
    <lineage>
        <taxon>Eukaryota</taxon>
        <taxon>Fungi</taxon>
        <taxon>Dikarya</taxon>
        <taxon>Ascomycota</taxon>
        <taxon>Saccharomycotina</taxon>
        <taxon>Saccharomycetes</taxon>
        <taxon>Saccharomycodales</taxon>
        <taxon>Saccharomycodaceae</taxon>
        <taxon>Hanseniaspora</taxon>
    </lineage>
</organism>
<name>A0A1E5RXE3_9ASCO</name>
<feature type="domain" description="Essential protein Yae1 N-terminal" evidence="1">
    <location>
        <begin position="22"/>
        <end position="59"/>
    </location>
</feature>
<accession>A0A1E5RXE3</accession>
<keyword evidence="3" id="KW-1185">Reference proteome</keyword>
<dbReference type="AlphaFoldDB" id="A0A1E5RXE3"/>
<dbReference type="Pfam" id="PF09811">
    <property type="entry name" value="Yae1_N"/>
    <property type="match status" value="1"/>
</dbReference>
<dbReference type="InterPro" id="IPR019191">
    <property type="entry name" value="Essential_protein_Yae1_N"/>
</dbReference>
<evidence type="ECO:0000313" key="2">
    <source>
        <dbReference type="EMBL" id="OEJ91415.1"/>
    </source>
</evidence>
<evidence type="ECO:0000313" key="3">
    <source>
        <dbReference type="Proteomes" id="UP000095605"/>
    </source>
</evidence>